<comment type="caution">
    <text evidence="1">The sequence shown here is derived from an EMBL/GenBank/DDBJ whole genome shotgun (WGS) entry which is preliminary data.</text>
</comment>
<proteinExistence type="predicted"/>
<sequence>MKILTVLFLVSLGCSVITGCGGGGEPTVATENLTDADLAAYEAENRRLEEETTAGE</sequence>
<gene>
    <name evidence="1" type="ORF">FHS27_001824</name>
</gene>
<dbReference type="AlphaFoldDB" id="A0A7W5H5M9"/>
<keyword evidence="2" id="KW-1185">Reference proteome</keyword>
<name>A0A7W5H5M9_9BACT</name>
<dbReference type="EMBL" id="JACHXU010000005">
    <property type="protein sequence ID" value="MBB3206016.1"/>
    <property type="molecule type" value="Genomic_DNA"/>
</dbReference>
<dbReference type="RefSeq" id="WP_184304177.1">
    <property type="nucleotide sequence ID" value="NZ_JACHXU010000005.1"/>
</dbReference>
<dbReference type="PROSITE" id="PS51257">
    <property type="entry name" value="PROKAR_LIPOPROTEIN"/>
    <property type="match status" value="1"/>
</dbReference>
<protein>
    <submittedName>
        <fullName evidence="1">DUF917 family protein</fullName>
    </submittedName>
</protein>
<reference evidence="1 2" key="1">
    <citation type="submission" date="2020-08" db="EMBL/GenBank/DDBJ databases">
        <title>Genomic Encyclopedia of Type Strains, Phase III (KMG-III): the genomes of soil and plant-associated and newly described type strains.</title>
        <authorList>
            <person name="Whitman W."/>
        </authorList>
    </citation>
    <scope>NUCLEOTIDE SEQUENCE [LARGE SCALE GENOMIC DNA]</scope>
    <source>
        <strain evidence="1 2">CECT 8075</strain>
    </source>
</reference>
<evidence type="ECO:0000313" key="2">
    <source>
        <dbReference type="Proteomes" id="UP000536179"/>
    </source>
</evidence>
<accession>A0A7W5H5M9</accession>
<evidence type="ECO:0000313" key="1">
    <source>
        <dbReference type="EMBL" id="MBB3206016.1"/>
    </source>
</evidence>
<dbReference type="Proteomes" id="UP000536179">
    <property type="component" value="Unassembled WGS sequence"/>
</dbReference>
<organism evidence="1 2">
    <name type="scientific">Aporhodopirellula rubra</name>
    <dbReference type="NCBI Taxonomy" id="980271"/>
    <lineage>
        <taxon>Bacteria</taxon>
        <taxon>Pseudomonadati</taxon>
        <taxon>Planctomycetota</taxon>
        <taxon>Planctomycetia</taxon>
        <taxon>Pirellulales</taxon>
        <taxon>Pirellulaceae</taxon>
        <taxon>Aporhodopirellula</taxon>
    </lineage>
</organism>